<name>A0A6C1KKP8_XANAU</name>
<evidence type="ECO:0000313" key="1">
    <source>
        <dbReference type="EMBL" id="TLX43624.1"/>
    </source>
</evidence>
<dbReference type="AlphaFoldDB" id="A0A6C1KKP8"/>
<dbReference type="Proteomes" id="UP000305131">
    <property type="component" value="Unassembled WGS sequence"/>
</dbReference>
<proteinExistence type="predicted"/>
<evidence type="ECO:0000313" key="2">
    <source>
        <dbReference type="Proteomes" id="UP000305131"/>
    </source>
</evidence>
<gene>
    <name evidence="1" type="ORF">FBQ73_05765</name>
</gene>
<sequence length="106" mass="11708">MTRFLYASRYPLRSKPLQVFSPGIWWREGRYLLLPRDETISNTYAALNLLVGVAEAAGGAAAELKLLCAETAFAQARVGLKARLEKPPALCQHGETLFSLGKQMAR</sequence>
<reference evidence="1 2" key="1">
    <citation type="submission" date="2019-05" db="EMBL/GenBank/DDBJ databases">
        <authorList>
            <person name="Zhou X."/>
        </authorList>
    </citation>
    <scope>NUCLEOTIDE SEQUENCE [LARGE SCALE GENOMIC DNA]</scope>
    <source>
        <strain evidence="1 2">DSM 432</strain>
    </source>
</reference>
<comment type="caution">
    <text evidence="1">The sequence shown here is derived from an EMBL/GenBank/DDBJ whole genome shotgun (WGS) entry which is preliminary data.</text>
</comment>
<dbReference type="RefSeq" id="WP_138398540.1">
    <property type="nucleotide sequence ID" value="NZ_JBAFVI010000001.1"/>
</dbReference>
<dbReference type="EMBL" id="VAUP01000015">
    <property type="protein sequence ID" value="TLX43624.1"/>
    <property type="molecule type" value="Genomic_DNA"/>
</dbReference>
<accession>A0A6C1KKP8</accession>
<protein>
    <submittedName>
        <fullName evidence="1">Uncharacterized protein</fullName>
    </submittedName>
</protein>
<dbReference type="GeneID" id="95772966"/>
<organism evidence="1 2">
    <name type="scientific">Xanthobacter autotrophicus</name>
    <dbReference type="NCBI Taxonomy" id="280"/>
    <lineage>
        <taxon>Bacteria</taxon>
        <taxon>Pseudomonadati</taxon>
        <taxon>Pseudomonadota</taxon>
        <taxon>Alphaproteobacteria</taxon>
        <taxon>Hyphomicrobiales</taxon>
        <taxon>Xanthobacteraceae</taxon>
        <taxon>Xanthobacter</taxon>
    </lineage>
</organism>